<organism evidence="1 2">
    <name type="scientific">Cichlidogyrus casuarinus</name>
    <dbReference type="NCBI Taxonomy" id="1844966"/>
    <lineage>
        <taxon>Eukaryota</taxon>
        <taxon>Metazoa</taxon>
        <taxon>Spiralia</taxon>
        <taxon>Lophotrochozoa</taxon>
        <taxon>Platyhelminthes</taxon>
        <taxon>Monogenea</taxon>
        <taxon>Monopisthocotylea</taxon>
        <taxon>Dactylogyridea</taxon>
        <taxon>Ancyrocephalidae</taxon>
        <taxon>Cichlidogyrus</taxon>
    </lineage>
</organism>
<name>A0ABD2Q407_9PLAT</name>
<evidence type="ECO:0000313" key="1">
    <source>
        <dbReference type="EMBL" id="KAL3314245.1"/>
    </source>
</evidence>
<sequence length="123" mass="13256">MSLTRRLARSFSSGCNKISLMGAQVNKGQGKSGVLASPVVLRQCIKEAGIQVEDFGDFVQNVQENDEILKLDQGFARFYKTFLANTLGIANHVQQSLSKDSSRMGLLLGGDHSIGTGGFFTSL</sequence>
<evidence type="ECO:0000313" key="2">
    <source>
        <dbReference type="Proteomes" id="UP001626550"/>
    </source>
</evidence>
<dbReference type="InterPro" id="IPR006035">
    <property type="entry name" value="Ureohydrolase"/>
</dbReference>
<protein>
    <submittedName>
        <fullName evidence="1">Uncharacterized protein</fullName>
    </submittedName>
</protein>
<comment type="caution">
    <text evidence="1">The sequence shown here is derived from an EMBL/GenBank/DDBJ whole genome shotgun (WGS) entry which is preliminary data.</text>
</comment>
<dbReference type="Proteomes" id="UP001626550">
    <property type="component" value="Unassembled WGS sequence"/>
</dbReference>
<dbReference type="InterPro" id="IPR023696">
    <property type="entry name" value="Ureohydrolase_dom_sf"/>
</dbReference>
<dbReference type="SUPFAM" id="SSF52768">
    <property type="entry name" value="Arginase/deacetylase"/>
    <property type="match status" value="1"/>
</dbReference>
<reference evidence="1 2" key="1">
    <citation type="submission" date="2024-11" db="EMBL/GenBank/DDBJ databases">
        <title>Adaptive evolution of stress response genes in parasites aligns with host niche diversity.</title>
        <authorList>
            <person name="Hahn C."/>
            <person name="Resl P."/>
        </authorList>
    </citation>
    <scope>NUCLEOTIDE SEQUENCE [LARGE SCALE GENOMIC DNA]</scope>
    <source>
        <strain evidence="1">EGGRZ-B1_66</strain>
        <tissue evidence="1">Body</tissue>
    </source>
</reference>
<dbReference type="Pfam" id="PF00491">
    <property type="entry name" value="Arginase"/>
    <property type="match status" value="1"/>
</dbReference>
<dbReference type="EMBL" id="JBJKFK010001056">
    <property type="protein sequence ID" value="KAL3314245.1"/>
    <property type="molecule type" value="Genomic_DNA"/>
</dbReference>
<dbReference type="AlphaFoldDB" id="A0ABD2Q407"/>
<dbReference type="Gene3D" id="3.40.800.10">
    <property type="entry name" value="Ureohydrolase domain"/>
    <property type="match status" value="1"/>
</dbReference>
<gene>
    <name evidence="1" type="ORF">Ciccas_007138</name>
</gene>
<keyword evidence="2" id="KW-1185">Reference proteome</keyword>
<proteinExistence type="predicted"/>
<accession>A0ABD2Q407</accession>